<dbReference type="Gene3D" id="1.10.1200.10">
    <property type="entry name" value="ACP-like"/>
    <property type="match status" value="3"/>
</dbReference>
<dbReference type="Pfam" id="PF13193">
    <property type="entry name" value="AMP-binding_C"/>
    <property type="match status" value="3"/>
</dbReference>
<dbReference type="PANTHER" id="PTHR45398:SF1">
    <property type="entry name" value="ENZYME, PUTATIVE (JCVI)-RELATED"/>
    <property type="match status" value="1"/>
</dbReference>
<dbReference type="CDD" id="cd19534">
    <property type="entry name" value="E_NRPS"/>
    <property type="match status" value="2"/>
</dbReference>
<dbReference type="PROSITE" id="PS00455">
    <property type="entry name" value="AMP_BINDING"/>
    <property type="match status" value="3"/>
</dbReference>
<evidence type="ECO:0000256" key="5">
    <source>
        <dbReference type="SAM" id="MobiDB-lite"/>
    </source>
</evidence>
<dbReference type="SUPFAM" id="SSF47336">
    <property type="entry name" value="ACP-like"/>
    <property type="match status" value="3"/>
</dbReference>
<dbReference type="InterPro" id="IPR001242">
    <property type="entry name" value="Condensation_dom"/>
</dbReference>
<evidence type="ECO:0000313" key="7">
    <source>
        <dbReference type="EMBL" id="MBI6888782.1"/>
    </source>
</evidence>
<evidence type="ECO:0000313" key="8">
    <source>
        <dbReference type="Proteomes" id="UP000637061"/>
    </source>
</evidence>
<dbReference type="FunFam" id="3.40.50.980:FF:000001">
    <property type="entry name" value="Non-ribosomal peptide synthetase"/>
    <property type="match status" value="3"/>
</dbReference>
<dbReference type="InterPro" id="IPR045851">
    <property type="entry name" value="AMP-bd_C_sf"/>
</dbReference>
<sequence>MDSTVAARIARRFITLPLDKRALYLEKMLAEGVSPANLPIPEVQSAFEQLPLSFAQERQWFLWQLEPHSSAYHIPMALRLRGRLDRQALQGAFERLVERHQTLRTRFVFDQTRPLQVIDPVAGLAIAHEVVGPLDLAQLEARVAEETRQPFDLEAGPLLRVRLLELAPDDQVLVLTQHHIVSDGVSMQVMVGELIALYAGLSLGQAPTLAPLPIQYADYALWQRHWMEAGERDRQLAYWTERLGAQQPVLELPLDHSRPAQPSYRGARCNLQLPAALSHDLQALARAEGGTLFMLLLAAFHALLHRYSGQDDIRIGVPSANRNRVETEGLIGYFVNTQVIRAQVAGEQPFVELLRQVRQHALDAQAYQELPFEQLVEALAPERTLGLNPLFQVMFNHQAAGRGGATSARLGDLQIEGVDSVTEVAQLDLTLETRESPEGLEASFIYATDLFERSTIERLSIHFINLLQGIVEQPQQPVAELPLLAAAERERTLVTWNATAEHYPLEQSIQQLIEAQVQRTPDAPALAFGETRLSYAQLNARANRLAHRLIALGVGADVLVGIAVERSVEMVVGLLAILKAGGAYVPLDPEYPEERLRYMIEDSGVQLLLTQSHLQLPLAEGVQTLALDLEPGADDARNPNVAVAPENLAYVIYTSGSTGRPKGAGNRHSALVNRLCWMQQAYRLDARDSVLQKTPFSFDVSVWEFFWPLMTGARLVVAAPGEHRDPARLVELITGENITTLHFVPSMLQAFLQDSGVPRCTSLARIVCSGEALPADAQQQVFAKLPKAGLYNLYGPTEAAIDVTHWTCREEGRDSVPIGEPIANLACYILDAELQPVPVGVLGELYLAGAGLARGYHRRPGLTAERFAVSPYGNGERIYRTGDLARYRADGVIEYAGRIDHQVKLRGLRIELGEIEARLLEHDLVREAVVTVPDGKQLVGYVVLTGEAADWQAQLAEHLGRGLPDYMVPNQWLALDSLPLSPNGKLDRKALPAVDAALVQKVYEAPANAREHRLAAVWADVLRLERVGVNDNFFELGGDSIVSIQVVGRARQQGLHFTPKELFQHQTVRGLAAVLREGEGAVKAEQGPLLGGMPLLPFQQWFFDQRMSEPQHWNQSLLLRGTETVDASALEQALLALYAQHDALRLRFADGSAEHGPLQPAQPLLWRAALRSAEEIEATCEEAQRSLDLAQGPLLRAVLIDLADGGQRLLLVIHHLVVDGVSWRVLLEDLHDAYRQALAGSTPKLPAKTSAFKTWGERLQQHAASLDSELAYWQGQLAGAPLDLPEAELGASLQNRHRQSVQARLDAELTRRLLQQAPAAYRTQVNDLLLTALARVVCRWSGADSALVELEGHGREDLFDDIDLSRTVGWFTSAYPVRLTPAAELGASIKQVKEQLRGVPHKGIGFGALRYLGDEAARASLAGLPVPRITFNYLGQLDGQFDERALFVPAAESAGEEQSPLAPLGNWLVLNGQVYGGELSLAFSFSGQMFARATIERLARAYEAELAALVEHCQAPQGLTPSDFPLAGLSQAQLDALPVAVAEVEDIYPLSPMQQGMLFHSTFGESDGDYINQMQVEVAGLDVARFEAAWNAVLQAHDSLRCAFVWSADQAQPVQVVLREARVPFSELDWRGRDDLALALPTLAAEERGRGFDVLQAPLLRLVLVRLEDDRHALIYTSHHILMDGWSNAQLLGEVLQRYCGERPTQAAGRFGDYIGWLQRQDRAQSEAFWREQLAALEEPTRLASTCQHVGVDGYDEHSLSIDAQTTARLGRFARERKVTVNTLVQGAWALLLQRRVGQDCVSFGATVAGRPAELAGIEQQIGLFINTLPVIVPCTAGQALGDWLDDLQALNLRIREQEHTPLFDIQRWAGQGGDALFDSLLVFENYPVAEALERGSPSGLHFGPVRTQEQSNYPLTLAVGLEDSLSLRCSYDRQAFSAAIIEQIGQQLRHLLLQMLEQGAEVPVETLQLLDDEQRQAAVQAWNTAPATFAPSQPLHRLIEAQAARAPQAPALVCEGEQLSYAELNRRANRIAHALIARGVGPDVLVGLAAPRSLEMVVGLLAILKAGGAYVPLDPAYPLDRLHYMIEDSGLQLLLGQGDLGLSLAANVQVLDLAADYADYADFAEVNPNVAVDLDNLAYVIYTSGSTGKPKGTLLPHRNVLRLFEATDGWFGFGPQDCWTLFHSYAFDFSVWELFGALLHGGRLVIVPQDVSRSPEAFYQLLCEQRVTVLNQTPSAFRQLMQVACAEGQRSDQQLRYVVFGGEALEVGSLRPWFERFGDRAPQLVNMYGITETTVHVTYRPLSRADLAQSASSPIGVPIPDQSLYVLDSDLNPVAAGCVGELYVGRQGLARGYLKRADLSATRFIPDPFGESGARLYRSGDLARWRADGVIEYVGRMDHQVKIRGFRIELGEIQARLQALPQVREAVVLAQEGASGTQLVGYLVAGQAVADQALWREAVKAALREDLPEYMVPAHLLLLERMPLTANGKLDRRALPAADASLLQQAYVAPQSEMEQRIAAVWADVLRLERVGLSDNFFELGGDSIISIQVVSRARQAGIHFTPKELFQHQTVQGLARVAREGGAAQRIDQGAVQGGMPLLPVQQWFFGEVSDEAHHWNQSVLLRPTRALQAATVEAALQALLVQHDALRLRFTREQGQWQASHGQPGQAKDLLWQRQAADQDALLALCEAAQRSLSLEGPLLRAVLVGMGDGSQRLLLVIHHLVIDGVSWRVLFEDLQQACAQLDAQQPVRLPAKTSAYKAWAERLGEHARSDAMARELAWWQGQLADAPQDLPCANPAGGQQNRHARSLHTRLDSELTRQLLQQAPAAYRTQVNDLLLTALARVVGRWSAQHTVLIQLEGHGREDLFDDIDLTRTVGWFTTLFPLALTPAQGLAGSIKAVKEQLRAVPSKGIGYGMLRHLGDAAVQAGLAALPVPRITFNYLGQFDGSFDAEQGALFVPVGEPRGEEQSPAAPLGNWLTLNGQVYGGELAIGWTYSHEMFDEATVQALADDYAAELKALIAHCCDLRHAGVTPSDFPLARLDQAHLDQLLDDPRAVEDVYPLSPMQQGMLFHSLYGQGNGDYINQMRVTVEGLQVERFRAAWQASADAQPILRSRFAWEGDIGQPLQIVQRQVQVPFDYLDWHAEAEPGARLDALAEAERARGFDLREAPLLRMTVVRTGEQRFELIYTNHHILMDGWSNSQLMGEVLQRYAGQAPAQAGRYRDYIDWLQRQDPAVSEAFWRERLAELEAPTRLAQGLQTEPGSGYASHVRLVDAERTQRLETFARQQKVTVNTLLQAAWLLLLQRYSGQATVAFGATVAGRPLELPGIEQQIGLFINTLPVIATPQPAQSVADWLQAVQALNLGLREHEHTPLFDIQRWAGQGGDALFDSLLVFENYPVAEALERGAPQELRFGSVDSREQTNYPLTLGVNLGGTLELHYSFMRAHFDEAAIVRLDQQLIGLMEQFSQAPTAALGNLSLLDSQAQQALAVANAPQPWQDGLLVHQRIAAQAARRPQAPAVLFGDQVLDFASLERQANQLAHRLVAEGVGAEIRVGVALPRGPQVIVALLAVLKAGGAYVPLDASYPAERLAYLMQDSGIALLLTDSTLRGQLPLPAALAALNLDQLDLTAQPTHAPQTVVQPQSLAYVIYTSGSTGKPKGVCVEHGPLAMHCEAIGRRYAMVEDDCELHFMSFAFDGAHERWLTALTHGSRLLVRDDSLWEPGQTCARMCEHGVTVAAFPPAYLLQMAEHVELHGQAPKARIYCFGGDAVPRDSYQRVHAALAPEHIINGYGPTETVVTPLIWKADRATDCGAAYAPIGTRIGDRRTYVLAADLSVLPAGLQGELYLGGHGLARGYLDRPGMTAERFVPDPHGEPGARLYRSGDLVRERRDGVFDYQGRVDNQVKIRGFRVELGEVEARLLAQAGVRDAAVVARPGPSGQQLVGYVVALQPGQADAAWCDALRASLREVLPDYMVPAHVLSLASMPLTPNGKLDRKALPQHEAGQSRHDHQPPRTALEQTVAAIWADVLKLPQVGLHDHFFELGGHSLLATQVVARVRHALQVEVALRTLFEHGTLQAFCAQLSESADAAVPAIGLADRSRALALSYAQERQWFLWQLAPDSAAYHIPVALRLRGALRVEALRRAFEHLVARHESLRTVFVHAQGRTEQVIQAPYAFELPLEVLADASDAALLSRVEQEVARPFDLGQGPLLRACLLRQGSDEHVLVLVMHHIVSDGVSMQVMVDELVALYDAFDQGQAPSLAPLPIQYADYAVWQRQWMDAGERERQLTYWVERLGGTQPVLELPLDHPRPAMRSQAGASLTLALPGELQQALRALAREQGVTLFMLLLAAYQTLLHRYSGQSDIRVGVPIANRNHARTEGMIGFFVNTQVLKVEFAPQATFAALLGQVRQAALEAQAYQDLPFEQLVEALAPERNLSHSPLFQALFNYQSGARRGQGAQQAHALSVEGLQWDTGVAQFDLTLDVFDSEEGVLASWVYATDLFERSTIERLSTHFVN</sequence>
<accession>A0A8I1EPE3</accession>
<dbReference type="InterPro" id="IPR020845">
    <property type="entry name" value="AMP-binding_CS"/>
</dbReference>
<evidence type="ECO:0000259" key="6">
    <source>
        <dbReference type="PROSITE" id="PS50075"/>
    </source>
</evidence>
<dbReference type="CDD" id="cd17646">
    <property type="entry name" value="A_NRPS_AB3403-like"/>
    <property type="match status" value="1"/>
</dbReference>
<feature type="non-terminal residue" evidence="7">
    <location>
        <position position="4521"/>
    </location>
</feature>
<dbReference type="RefSeq" id="WP_198748432.1">
    <property type="nucleotide sequence ID" value="NZ_JAEHTE010000101.1"/>
</dbReference>
<dbReference type="InterPro" id="IPR010060">
    <property type="entry name" value="NRPS_synth"/>
</dbReference>
<dbReference type="CDD" id="cd17649">
    <property type="entry name" value="A_NRPS_PvdJ-like"/>
    <property type="match status" value="1"/>
</dbReference>
<dbReference type="InterPro" id="IPR020806">
    <property type="entry name" value="PKS_PP-bd"/>
</dbReference>
<feature type="domain" description="Carrier" evidence="6">
    <location>
        <begin position="1005"/>
        <end position="1079"/>
    </location>
</feature>
<evidence type="ECO:0000256" key="4">
    <source>
        <dbReference type="ARBA" id="ARBA00022553"/>
    </source>
</evidence>
<comment type="similarity">
    <text evidence="2">Belongs to the ATP-dependent AMP-binding enzyme family.</text>
</comment>
<keyword evidence="4" id="KW-0597">Phosphoprotein</keyword>
<dbReference type="CDD" id="cd17643">
    <property type="entry name" value="A_NRPS_Cytc1-like"/>
    <property type="match status" value="1"/>
</dbReference>
<dbReference type="FunFam" id="1.10.1200.10:FF:000016">
    <property type="entry name" value="Non-ribosomal peptide synthase"/>
    <property type="match status" value="1"/>
</dbReference>
<dbReference type="GO" id="GO:0031177">
    <property type="term" value="F:phosphopantetheine binding"/>
    <property type="evidence" value="ECO:0007669"/>
    <property type="project" value="InterPro"/>
</dbReference>
<evidence type="ECO:0000256" key="2">
    <source>
        <dbReference type="ARBA" id="ARBA00006432"/>
    </source>
</evidence>
<dbReference type="FunFam" id="3.40.50.12780:FF:000012">
    <property type="entry name" value="Non-ribosomal peptide synthetase"/>
    <property type="match status" value="2"/>
</dbReference>
<keyword evidence="3" id="KW-0596">Phosphopantetheine</keyword>
<dbReference type="PROSITE" id="PS00012">
    <property type="entry name" value="PHOSPHOPANTETHEINE"/>
    <property type="match status" value="3"/>
</dbReference>
<dbReference type="NCBIfam" id="NF003417">
    <property type="entry name" value="PRK04813.1"/>
    <property type="match status" value="3"/>
</dbReference>
<dbReference type="Gene3D" id="3.30.300.30">
    <property type="match status" value="3"/>
</dbReference>
<dbReference type="GO" id="GO:0044550">
    <property type="term" value="P:secondary metabolite biosynthetic process"/>
    <property type="evidence" value="ECO:0007669"/>
    <property type="project" value="UniProtKB-ARBA"/>
</dbReference>
<dbReference type="GO" id="GO:0003824">
    <property type="term" value="F:catalytic activity"/>
    <property type="evidence" value="ECO:0007669"/>
    <property type="project" value="InterPro"/>
</dbReference>
<dbReference type="InterPro" id="IPR000873">
    <property type="entry name" value="AMP-dep_synth/lig_dom"/>
</dbReference>
<comment type="cofactor">
    <cofactor evidence="1">
        <name>pantetheine 4'-phosphate</name>
        <dbReference type="ChEBI" id="CHEBI:47942"/>
    </cofactor>
</comment>
<dbReference type="InterPro" id="IPR009081">
    <property type="entry name" value="PP-bd_ACP"/>
</dbReference>
<organism evidence="7 8">
    <name type="scientific">Pseudomonas putida</name>
    <name type="common">Arthrobacter siderocapsulatus</name>
    <dbReference type="NCBI Taxonomy" id="303"/>
    <lineage>
        <taxon>Bacteria</taxon>
        <taxon>Pseudomonadati</taxon>
        <taxon>Pseudomonadota</taxon>
        <taxon>Gammaproteobacteria</taxon>
        <taxon>Pseudomonadales</taxon>
        <taxon>Pseudomonadaceae</taxon>
        <taxon>Pseudomonas</taxon>
    </lineage>
</organism>
<dbReference type="Proteomes" id="UP000637061">
    <property type="component" value="Unassembled WGS sequence"/>
</dbReference>
<dbReference type="InterPro" id="IPR025110">
    <property type="entry name" value="AMP-bd_C"/>
</dbReference>
<feature type="domain" description="Carrier" evidence="6">
    <location>
        <begin position="2510"/>
        <end position="2584"/>
    </location>
</feature>
<dbReference type="InterPro" id="IPR036736">
    <property type="entry name" value="ACP-like_sf"/>
</dbReference>
<dbReference type="Gene3D" id="2.30.38.10">
    <property type="entry name" value="Luciferase, Domain 3"/>
    <property type="match status" value="3"/>
</dbReference>
<dbReference type="NCBIfam" id="TIGR01720">
    <property type="entry name" value="NRPS-para261"/>
    <property type="match status" value="2"/>
</dbReference>
<dbReference type="FunFam" id="2.30.38.10:FF:000001">
    <property type="entry name" value="Non-ribosomal peptide synthetase PvdI"/>
    <property type="match status" value="2"/>
</dbReference>
<dbReference type="SUPFAM" id="SSF56801">
    <property type="entry name" value="Acetyl-CoA synthetase-like"/>
    <property type="match status" value="3"/>
</dbReference>
<dbReference type="PANTHER" id="PTHR45398">
    <property type="match status" value="1"/>
</dbReference>
<name>A0A8I1EPE3_PSEPU</name>
<dbReference type="Gene3D" id="3.30.559.30">
    <property type="entry name" value="Nonribosomal peptide synthetase, condensation domain"/>
    <property type="match status" value="6"/>
</dbReference>
<feature type="compositionally biased region" description="Basic and acidic residues" evidence="5">
    <location>
        <begin position="3995"/>
        <end position="4015"/>
    </location>
</feature>
<dbReference type="CDD" id="cd19543">
    <property type="entry name" value="DCL_NRPS"/>
    <property type="match status" value="2"/>
</dbReference>
<dbReference type="Gene3D" id="3.40.50.980">
    <property type="match status" value="6"/>
</dbReference>
<dbReference type="GO" id="GO:0043041">
    <property type="term" value="P:amino acid activation for nonribosomal peptide biosynthetic process"/>
    <property type="evidence" value="ECO:0007669"/>
    <property type="project" value="UniProtKB-ARBA"/>
</dbReference>
<dbReference type="NCBIfam" id="NF004282">
    <property type="entry name" value="PRK05691.1"/>
    <property type="match status" value="5"/>
</dbReference>
<comment type="caution">
    <text evidence="7">The sequence shown here is derived from an EMBL/GenBank/DDBJ whole genome shotgun (WGS) entry which is preliminary data.</text>
</comment>
<reference evidence="7" key="1">
    <citation type="submission" date="2020-12" db="EMBL/GenBank/DDBJ databases">
        <title>Enhanced detection system for hospital associated transmission using whole genome sequencing surveillance.</title>
        <authorList>
            <person name="Harrison L.H."/>
            <person name="Van Tyne D."/>
            <person name="Marsh J.W."/>
            <person name="Griffith M.P."/>
            <person name="Snyder D.J."/>
            <person name="Cooper V.S."/>
            <person name="Mustapha M."/>
        </authorList>
    </citation>
    <scope>NUCLEOTIDE SEQUENCE</scope>
    <source>
        <strain evidence="7">PSB00042</strain>
    </source>
</reference>
<proteinExistence type="inferred from homology"/>
<dbReference type="Pfam" id="PF00668">
    <property type="entry name" value="Condensation"/>
    <property type="match status" value="6"/>
</dbReference>
<dbReference type="Pfam" id="PF00550">
    <property type="entry name" value="PP-binding"/>
    <property type="match status" value="3"/>
</dbReference>
<dbReference type="InterPro" id="IPR006162">
    <property type="entry name" value="Ppantetheine_attach_site"/>
</dbReference>
<dbReference type="InterPro" id="IPR010071">
    <property type="entry name" value="AA_adenyl_dom"/>
</dbReference>
<evidence type="ECO:0000256" key="3">
    <source>
        <dbReference type="ARBA" id="ARBA00022450"/>
    </source>
</evidence>
<protein>
    <submittedName>
        <fullName evidence="7">Non-ribosomal peptide synthase/polyketide synthase</fullName>
    </submittedName>
</protein>
<dbReference type="Gene3D" id="3.30.559.10">
    <property type="entry name" value="Chloramphenicol acetyltransferase-like domain"/>
    <property type="match status" value="6"/>
</dbReference>
<dbReference type="FunFam" id="3.30.300.30:FF:000010">
    <property type="entry name" value="Enterobactin synthetase component F"/>
    <property type="match status" value="3"/>
</dbReference>
<dbReference type="SUPFAM" id="SSF52777">
    <property type="entry name" value="CoA-dependent acyltransferases"/>
    <property type="match status" value="12"/>
</dbReference>
<dbReference type="Pfam" id="PF00501">
    <property type="entry name" value="AMP-binding"/>
    <property type="match status" value="3"/>
</dbReference>
<evidence type="ECO:0000256" key="1">
    <source>
        <dbReference type="ARBA" id="ARBA00001957"/>
    </source>
</evidence>
<dbReference type="InterPro" id="IPR023213">
    <property type="entry name" value="CAT-like_dom_sf"/>
</dbReference>
<dbReference type="GO" id="GO:0072330">
    <property type="term" value="P:monocarboxylic acid biosynthetic process"/>
    <property type="evidence" value="ECO:0007669"/>
    <property type="project" value="UniProtKB-ARBA"/>
</dbReference>
<dbReference type="FunFam" id="3.30.559.10:FF:000012">
    <property type="entry name" value="Non-ribosomal peptide synthetase"/>
    <property type="match status" value="2"/>
</dbReference>
<dbReference type="EMBL" id="JAEHTE010000101">
    <property type="protein sequence ID" value="MBI6888782.1"/>
    <property type="molecule type" value="Genomic_DNA"/>
</dbReference>
<dbReference type="SMART" id="SM00823">
    <property type="entry name" value="PKS_PP"/>
    <property type="match status" value="3"/>
</dbReference>
<dbReference type="CDD" id="cd19531">
    <property type="entry name" value="LCL_NRPS-like"/>
    <property type="match status" value="2"/>
</dbReference>
<dbReference type="PROSITE" id="PS50075">
    <property type="entry name" value="CARRIER"/>
    <property type="match status" value="3"/>
</dbReference>
<dbReference type="NCBIfam" id="TIGR01733">
    <property type="entry name" value="AA-adenyl-dom"/>
    <property type="match status" value="3"/>
</dbReference>
<gene>
    <name evidence="7" type="ORF">JEU22_33240</name>
</gene>
<dbReference type="FunFam" id="1.10.1200.10:FF:000005">
    <property type="entry name" value="Nonribosomal peptide synthetase 1"/>
    <property type="match status" value="2"/>
</dbReference>
<feature type="domain" description="Carrier" evidence="6">
    <location>
        <begin position="4015"/>
        <end position="4090"/>
    </location>
</feature>
<feature type="region of interest" description="Disordered" evidence="5">
    <location>
        <begin position="3994"/>
        <end position="4016"/>
    </location>
</feature>
<dbReference type="FunFam" id="3.40.50.980:FF:000002">
    <property type="entry name" value="Enterobactin synthetase component F"/>
    <property type="match status" value="2"/>
</dbReference>